<proteinExistence type="predicted"/>
<feature type="compositionally biased region" description="Low complexity" evidence="1">
    <location>
        <begin position="180"/>
        <end position="195"/>
    </location>
</feature>
<dbReference type="Proteomes" id="UP000016933">
    <property type="component" value="Unassembled WGS sequence"/>
</dbReference>
<evidence type="ECO:0000313" key="2">
    <source>
        <dbReference type="EMBL" id="EME50186.1"/>
    </source>
</evidence>
<protein>
    <submittedName>
        <fullName evidence="2">Uncharacterized protein</fullName>
    </submittedName>
</protein>
<evidence type="ECO:0000256" key="1">
    <source>
        <dbReference type="SAM" id="MobiDB-lite"/>
    </source>
</evidence>
<dbReference type="AlphaFoldDB" id="N1Q338"/>
<accession>N1Q338</accession>
<reference evidence="2 3" key="2">
    <citation type="journal article" date="2012" name="PLoS Pathog.">
        <title>Diverse lifestyles and strategies of plant pathogenesis encoded in the genomes of eighteen Dothideomycetes fungi.</title>
        <authorList>
            <person name="Ohm R.A."/>
            <person name="Feau N."/>
            <person name="Henrissat B."/>
            <person name="Schoch C.L."/>
            <person name="Horwitz B.A."/>
            <person name="Barry K.W."/>
            <person name="Condon B.J."/>
            <person name="Copeland A.C."/>
            <person name="Dhillon B."/>
            <person name="Glaser F."/>
            <person name="Hesse C.N."/>
            <person name="Kosti I."/>
            <person name="LaButti K."/>
            <person name="Lindquist E.A."/>
            <person name="Lucas S."/>
            <person name="Salamov A.A."/>
            <person name="Bradshaw R.E."/>
            <person name="Ciuffetti L."/>
            <person name="Hamelin R.C."/>
            <person name="Kema G.H.J."/>
            <person name="Lawrence C."/>
            <person name="Scott J.A."/>
            <person name="Spatafora J.W."/>
            <person name="Turgeon B.G."/>
            <person name="de Wit P.J.G.M."/>
            <person name="Zhong S."/>
            <person name="Goodwin S.B."/>
            <person name="Grigoriev I.V."/>
        </authorList>
    </citation>
    <scope>NUCLEOTIDE SEQUENCE [LARGE SCALE GENOMIC DNA]</scope>
    <source>
        <strain evidence="3">NZE10 / CBS 128990</strain>
    </source>
</reference>
<feature type="compositionally biased region" description="Basic and acidic residues" evidence="1">
    <location>
        <begin position="202"/>
        <end position="217"/>
    </location>
</feature>
<dbReference type="OrthoDB" id="194443at2759"/>
<feature type="region of interest" description="Disordered" evidence="1">
    <location>
        <begin position="20"/>
        <end position="42"/>
    </location>
</feature>
<feature type="compositionally biased region" description="Basic and acidic residues" evidence="1">
    <location>
        <begin position="21"/>
        <end position="33"/>
    </location>
</feature>
<sequence length="217" mass="23699">MKDPLPLRWLCCCCPCGPTKPTEKSPSELERDIGSPPTATKLEDDNAYIAEVAINMALRRSTETAERTSLDIGAPIREEVIEPPPPSYDSVWTERPAIPAVRSLCSNSVPMMSSNATSADRDVATSQFPVESQPLGGQNDVKAISSPALAMMQHRRQSAGDAEAPRGLEEDSDFESRISTPRTLTPPTTVPPTLVDGDEDEERRRWVRVEDGGVRRG</sequence>
<feature type="region of interest" description="Disordered" evidence="1">
    <location>
        <begin position="152"/>
        <end position="217"/>
    </location>
</feature>
<evidence type="ECO:0000313" key="3">
    <source>
        <dbReference type="Proteomes" id="UP000016933"/>
    </source>
</evidence>
<dbReference type="HOGENOM" id="CLU_1272271_0_0_1"/>
<dbReference type="OMA" id="PLRWLCC"/>
<dbReference type="EMBL" id="KB446535">
    <property type="protein sequence ID" value="EME50186.1"/>
    <property type="molecule type" value="Genomic_DNA"/>
</dbReference>
<organism evidence="2 3">
    <name type="scientific">Dothistroma septosporum (strain NZE10 / CBS 128990)</name>
    <name type="common">Red band needle blight fungus</name>
    <name type="synonym">Mycosphaerella pini</name>
    <dbReference type="NCBI Taxonomy" id="675120"/>
    <lineage>
        <taxon>Eukaryota</taxon>
        <taxon>Fungi</taxon>
        <taxon>Dikarya</taxon>
        <taxon>Ascomycota</taxon>
        <taxon>Pezizomycotina</taxon>
        <taxon>Dothideomycetes</taxon>
        <taxon>Dothideomycetidae</taxon>
        <taxon>Mycosphaerellales</taxon>
        <taxon>Mycosphaerellaceae</taxon>
        <taxon>Dothistroma</taxon>
    </lineage>
</organism>
<reference evidence="3" key="1">
    <citation type="journal article" date="2012" name="PLoS Genet.">
        <title>The genomes of the fungal plant pathogens Cladosporium fulvum and Dothistroma septosporum reveal adaptation to different hosts and lifestyles but also signatures of common ancestry.</title>
        <authorList>
            <person name="de Wit P.J.G.M."/>
            <person name="van der Burgt A."/>
            <person name="Oekmen B."/>
            <person name="Stergiopoulos I."/>
            <person name="Abd-Elsalam K.A."/>
            <person name="Aerts A.L."/>
            <person name="Bahkali A.H."/>
            <person name="Beenen H.G."/>
            <person name="Chettri P."/>
            <person name="Cox M.P."/>
            <person name="Datema E."/>
            <person name="de Vries R.P."/>
            <person name="Dhillon B."/>
            <person name="Ganley A.R."/>
            <person name="Griffiths S.A."/>
            <person name="Guo Y."/>
            <person name="Hamelin R.C."/>
            <person name="Henrissat B."/>
            <person name="Kabir M.S."/>
            <person name="Jashni M.K."/>
            <person name="Kema G."/>
            <person name="Klaubauf S."/>
            <person name="Lapidus A."/>
            <person name="Levasseur A."/>
            <person name="Lindquist E."/>
            <person name="Mehrabi R."/>
            <person name="Ohm R.A."/>
            <person name="Owen T.J."/>
            <person name="Salamov A."/>
            <person name="Schwelm A."/>
            <person name="Schijlen E."/>
            <person name="Sun H."/>
            <person name="van den Burg H.A."/>
            <person name="van Ham R.C.H.J."/>
            <person name="Zhang S."/>
            <person name="Goodwin S.B."/>
            <person name="Grigoriev I.V."/>
            <person name="Collemare J."/>
            <person name="Bradshaw R.E."/>
        </authorList>
    </citation>
    <scope>NUCLEOTIDE SEQUENCE [LARGE SCALE GENOMIC DNA]</scope>
    <source>
        <strain evidence="3">NZE10 / CBS 128990</strain>
    </source>
</reference>
<gene>
    <name evidence="2" type="ORF">DOTSEDRAFT_20563</name>
</gene>
<name>N1Q338_DOTSN</name>
<keyword evidence="3" id="KW-1185">Reference proteome</keyword>